<comment type="similarity">
    <text evidence="8">Belongs to the binding-protein-dependent transport system permease family.</text>
</comment>
<feature type="transmembrane region" description="Helical" evidence="8">
    <location>
        <begin position="213"/>
        <end position="236"/>
    </location>
</feature>
<dbReference type="PANTHER" id="PTHR43357">
    <property type="entry name" value="INNER MEMBRANE ABC TRANSPORTER PERMEASE PROTEIN YDCV"/>
    <property type="match status" value="1"/>
</dbReference>
<dbReference type="Proteomes" id="UP000035199">
    <property type="component" value="Chromosome"/>
</dbReference>
<dbReference type="PANTHER" id="PTHR43357:SF3">
    <property type="entry name" value="FE(3+)-TRANSPORT SYSTEM PERMEASE PROTEIN FBPB 2"/>
    <property type="match status" value="1"/>
</dbReference>
<feature type="transmembrane region" description="Helical" evidence="8">
    <location>
        <begin position="168"/>
        <end position="193"/>
    </location>
</feature>
<gene>
    <name evidence="10" type="ORF">CMUST_04600</name>
</gene>
<evidence type="ECO:0000256" key="3">
    <source>
        <dbReference type="ARBA" id="ARBA00022475"/>
    </source>
</evidence>
<feature type="transmembrane region" description="Helical" evidence="8">
    <location>
        <begin position="56"/>
        <end position="79"/>
    </location>
</feature>
<comment type="subcellular location">
    <subcellularLocation>
        <location evidence="1">Cell inner membrane</location>
        <topology evidence="1">Multi-pass membrane protein</topology>
    </subcellularLocation>
    <subcellularLocation>
        <location evidence="8">Cell membrane</location>
        <topology evidence="8">Multi-pass membrane protein</topology>
    </subcellularLocation>
</comment>
<feature type="transmembrane region" description="Helical" evidence="8">
    <location>
        <begin position="300"/>
        <end position="330"/>
    </location>
</feature>
<reference evidence="10 11" key="1">
    <citation type="journal article" date="2015" name="Genome Announc.">
        <title>Complete Genome Sequence of the Type Strain Corynebacterium mustelae DSM 45274, Isolated from Various Tissues of a Male Ferret with Lethal Sepsis.</title>
        <authorList>
            <person name="Ruckert C."/>
            <person name="Eimer J."/>
            <person name="Winkler A."/>
            <person name="Tauch A."/>
        </authorList>
    </citation>
    <scope>NUCLEOTIDE SEQUENCE [LARGE SCALE GENOMIC DNA]</scope>
    <source>
        <strain evidence="10 11">DSM 45274</strain>
    </source>
</reference>
<sequence>MTTSYRLLLCLAIGAAALVAAPLFFLIAELMTAPSGAVIRAFTRPNTITHSLNTLYLVVTVAAGALVLGVSTAFCLVRLSLPLPRLWWVAATLPLAVPSYVAGLSWVSATDLRGFVGSWLVLVLATTPYVTLPTAAAFRRADRGIEDVARTLGTGPIRAFMRMSLPQVMPAAAAGALLVALYCLAEYGVVSIMRFPTLTPAVQTAFSGSFNRTLAIVLSALLVVLAIIVVACERLLRQPVTSTRIAHGNVPPKPLPWWGTWGVCAWLLGIFALSVGLPIGEQLYRLSLSVAQREFEGTRLLYALGTTVALGLIGAALATALALPISVLAARRKAKSVAAIETVTYIGHGLPGVVLGLSMVYLALKFLPFLYQTMALMVVAYAIMFVPKAMGSTRTAIAQVPTTLEDAARSLGRNPRQTWLEVTARLSWPGIASGALIVAVTVMKELPATLMMRPIGTDTLATRLWQLSDINAYGAAAPYALALIAAASIPALMLAGSPDSDR</sequence>
<reference evidence="11" key="2">
    <citation type="submission" date="2015-05" db="EMBL/GenBank/DDBJ databases">
        <title>Complete genome sequence of Corynebacterium mustelae DSM 45274, isolated from various tissues of a male ferret with lethal sepsis.</title>
        <authorList>
            <person name="Ruckert C."/>
            <person name="Albersmeier A."/>
            <person name="Winkler A."/>
            <person name="Tauch A."/>
        </authorList>
    </citation>
    <scope>NUCLEOTIDE SEQUENCE [LARGE SCALE GENOMIC DNA]</scope>
    <source>
        <strain evidence="11">DSM 45274</strain>
    </source>
</reference>
<dbReference type="RefSeq" id="WP_047261505.1">
    <property type="nucleotide sequence ID" value="NZ_CP011542.1"/>
</dbReference>
<evidence type="ECO:0000313" key="10">
    <source>
        <dbReference type="EMBL" id="AKK05262.1"/>
    </source>
</evidence>
<dbReference type="SUPFAM" id="SSF161098">
    <property type="entry name" value="MetI-like"/>
    <property type="match status" value="2"/>
</dbReference>
<keyword evidence="5 8" id="KW-0812">Transmembrane</keyword>
<name>A0A0G3H2E7_9CORY</name>
<feature type="domain" description="ABC transmembrane type-1" evidence="9">
    <location>
        <begin position="304"/>
        <end position="494"/>
    </location>
</feature>
<evidence type="ECO:0000256" key="7">
    <source>
        <dbReference type="ARBA" id="ARBA00023136"/>
    </source>
</evidence>
<evidence type="ECO:0000256" key="5">
    <source>
        <dbReference type="ARBA" id="ARBA00022692"/>
    </source>
</evidence>
<dbReference type="InterPro" id="IPR000515">
    <property type="entry name" value="MetI-like"/>
</dbReference>
<evidence type="ECO:0000256" key="8">
    <source>
        <dbReference type="RuleBase" id="RU363032"/>
    </source>
</evidence>
<dbReference type="PROSITE" id="PS50928">
    <property type="entry name" value="ABC_TM1"/>
    <property type="match status" value="2"/>
</dbReference>
<evidence type="ECO:0000313" key="11">
    <source>
        <dbReference type="Proteomes" id="UP000035199"/>
    </source>
</evidence>
<dbReference type="Pfam" id="PF00528">
    <property type="entry name" value="BPD_transp_1"/>
    <property type="match status" value="2"/>
</dbReference>
<evidence type="ECO:0000259" key="9">
    <source>
        <dbReference type="PROSITE" id="PS50928"/>
    </source>
</evidence>
<organism evidence="10 11">
    <name type="scientific">Corynebacterium mustelae</name>
    <dbReference type="NCBI Taxonomy" id="571915"/>
    <lineage>
        <taxon>Bacteria</taxon>
        <taxon>Bacillati</taxon>
        <taxon>Actinomycetota</taxon>
        <taxon>Actinomycetes</taxon>
        <taxon>Mycobacteriales</taxon>
        <taxon>Corynebacteriaceae</taxon>
        <taxon>Corynebacterium</taxon>
    </lineage>
</organism>
<feature type="transmembrane region" description="Helical" evidence="8">
    <location>
        <begin position="257"/>
        <end position="280"/>
    </location>
</feature>
<dbReference type="PATRIC" id="fig|571915.4.peg.975"/>
<evidence type="ECO:0000256" key="2">
    <source>
        <dbReference type="ARBA" id="ARBA00022448"/>
    </source>
</evidence>
<feature type="transmembrane region" description="Helical" evidence="8">
    <location>
        <begin position="342"/>
        <end position="363"/>
    </location>
</feature>
<dbReference type="OrthoDB" id="5100908at2"/>
<dbReference type="GO" id="GO:0055085">
    <property type="term" value="P:transmembrane transport"/>
    <property type="evidence" value="ECO:0007669"/>
    <property type="project" value="InterPro"/>
</dbReference>
<proteinExistence type="inferred from homology"/>
<keyword evidence="7 8" id="KW-0472">Membrane</keyword>
<dbReference type="EMBL" id="CP011542">
    <property type="protein sequence ID" value="AKK05262.1"/>
    <property type="molecule type" value="Genomic_DNA"/>
</dbReference>
<feature type="domain" description="ABC transmembrane type-1" evidence="9">
    <location>
        <begin position="51"/>
        <end position="231"/>
    </location>
</feature>
<feature type="transmembrane region" description="Helical" evidence="8">
    <location>
        <begin position="369"/>
        <end position="386"/>
    </location>
</feature>
<dbReference type="Gene3D" id="1.10.3720.10">
    <property type="entry name" value="MetI-like"/>
    <property type="match status" value="2"/>
</dbReference>
<evidence type="ECO:0000256" key="6">
    <source>
        <dbReference type="ARBA" id="ARBA00022989"/>
    </source>
</evidence>
<keyword evidence="4" id="KW-0997">Cell inner membrane</keyword>
<evidence type="ECO:0000256" key="4">
    <source>
        <dbReference type="ARBA" id="ARBA00022519"/>
    </source>
</evidence>
<dbReference type="STRING" id="571915.CMUST_04600"/>
<feature type="transmembrane region" description="Helical" evidence="8">
    <location>
        <begin position="119"/>
        <end position="138"/>
    </location>
</feature>
<keyword evidence="3" id="KW-1003">Cell membrane</keyword>
<dbReference type="KEGG" id="cmv:CMUST_04600"/>
<dbReference type="AlphaFoldDB" id="A0A0G3H2E7"/>
<feature type="transmembrane region" description="Helical" evidence="8">
    <location>
        <begin position="86"/>
        <end position="107"/>
    </location>
</feature>
<dbReference type="GO" id="GO:0005886">
    <property type="term" value="C:plasma membrane"/>
    <property type="evidence" value="ECO:0007669"/>
    <property type="project" value="UniProtKB-SubCell"/>
</dbReference>
<evidence type="ECO:0000256" key="1">
    <source>
        <dbReference type="ARBA" id="ARBA00004429"/>
    </source>
</evidence>
<keyword evidence="2 8" id="KW-0813">Transport</keyword>
<dbReference type="CDD" id="cd06261">
    <property type="entry name" value="TM_PBP2"/>
    <property type="match status" value="2"/>
</dbReference>
<dbReference type="InterPro" id="IPR035906">
    <property type="entry name" value="MetI-like_sf"/>
</dbReference>
<protein>
    <submittedName>
        <fullName evidence="10">ABC-type Fe3+ transport system, permease component</fullName>
    </submittedName>
</protein>
<feature type="transmembrane region" description="Helical" evidence="8">
    <location>
        <begin position="472"/>
        <end position="495"/>
    </location>
</feature>
<keyword evidence="11" id="KW-1185">Reference proteome</keyword>
<keyword evidence="6 8" id="KW-1133">Transmembrane helix</keyword>
<accession>A0A0G3H2E7</accession>